<feature type="domain" description="Ubiquitin-like protease family profile" evidence="11">
    <location>
        <begin position="298"/>
        <end position="469"/>
    </location>
</feature>
<dbReference type="GeneID" id="104611440"/>
<protein>
    <submittedName>
        <fullName evidence="14 15">Ubiquitin-like-specific protease 1 isoform X1</fullName>
    </submittedName>
</protein>
<keyword evidence="3" id="KW-0479">Metal-binding</keyword>
<evidence type="ECO:0000256" key="3">
    <source>
        <dbReference type="ARBA" id="ARBA00022723"/>
    </source>
</evidence>
<dbReference type="AlphaFoldDB" id="A0A1U8B6Y0"/>
<dbReference type="PANTHER" id="PTHR12606:SF1">
    <property type="entry name" value="UBIQUITIN-LIKE-SPECIFIC PROTEASE 1A"/>
    <property type="match status" value="1"/>
</dbReference>
<evidence type="ECO:0000313" key="15">
    <source>
        <dbReference type="RefSeq" id="XP_010276777.1"/>
    </source>
</evidence>
<keyword evidence="13" id="KW-1185">Reference proteome</keyword>
<reference evidence="14 15" key="1">
    <citation type="submission" date="2025-04" db="UniProtKB">
        <authorList>
            <consortium name="RefSeq"/>
        </authorList>
    </citation>
    <scope>IDENTIFICATION</scope>
</reference>
<dbReference type="GO" id="GO:0003677">
    <property type="term" value="F:DNA binding"/>
    <property type="evidence" value="ECO:0007669"/>
    <property type="project" value="InterPro"/>
</dbReference>
<dbReference type="InterPro" id="IPR038765">
    <property type="entry name" value="Papain-like_cys_pep_sf"/>
</dbReference>
<evidence type="ECO:0000313" key="13">
    <source>
        <dbReference type="Proteomes" id="UP000189703"/>
    </source>
</evidence>
<dbReference type="InterPro" id="IPR003653">
    <property type="entry name" value="Peptidase_C48_C"/>
</dbReference>
<keyword evidence="6" id="KW-0788">Thiol protease</keyword>
<keyword evidence="4 8" id="KW-0863">Zinc-finger</keyword>
<dbReference type="PROSITE" id="PS50808">
    <property type="entry name" value="ZF_BED"/>
    <property type="match status" value="1"/>
</dbReference>
<feature type="coiled-coil region" evidence="9">
    <location>
        <begin position="178"/>
        <end position="218"/>
    </location>
</feature>
<keyword evidence="7" id="KW-0862">Zinc</keyword>
<evidence type="ECO:0000313" key="14">
    <source>
        <dbReference type="RefSeq" id="XP_010276776.1"/>
    </source>
</evidence>
<keyword evidence="5" id="KW-0378">Hydrolase</keyword>
<dbReference type="RefSeq" id="XP_010276776.1">
    <property type="nucleotide sequence ID" value="XM_010278474.2"/>
</dbReference>
<evidence type="ECO:0000259" key="11">
    <source>
        <dbReference type="PROSITE" id="PS50600"/>
    </source>
</evidence>
<proteinExistence type="inferred from homology"/>
<gene>
    <name evidence="14 15" type="primary">LOC104611440</name>
</gene>
<dbReference type="PANTHER" id="PTHR12606">
    <property type="entry name" value="SENTRIN/SUMO-SPECIFIC PROTEASE"/>
    <property type="match status" value="1"/>
</dbReference>
<evidence type="ECO:0000256" key="10">
    <source>
        <dbReference type="SAM" id="MobiDB-lite"/>
    </source>
</evidence>
<dbReference type="RefSeq" id="XP_010276777.1">
    <property type="nucleotide sequence ID" value="XM_010278475.2"/>
</dbReference>
<dbReference type="GO" id="GO:0005634">
    <property type="term" value="C:nucleus"/>
    <property type="evidence" value="ECO:0000318"/>
    <property type="project" value="GO_Central"/>
</dbReference>
<feature type="domain" description="BED-type" evidence="12">
    <location>
        <begin position="4"/>
        <end position="67"/>
    </location>
</feature>
<evidence type="ECO:0000256" key="4">
    <source>
        <dbReference type="ARBA" id="ARBA00022771"/>
    </source>
</evidence>
<dbReference type="GO" id="GO:0008270">
    <property type="term" value="F:zinc ion binding"/>
    <property type="evidence" value="ECO:0007669"/>
    <property type="project" value="UniProtKB-KW"/>
</dbReference>
<evidence type="ECO:0000256" key="2">
    <source>
        <dbReference type="ARBA" id="ARBA00022670"/>
    </source>
</evidence>
<keyword evidence="2 14" id="KW-0645">Protease</keyword>
<evidence type="ECO:0000256" key="5">
    <source>
        <dbReference type="ARBA" id="ARBA00022801"/>
    </source>
</evidence>
<dbReference type="Gene3D" id="3.40.395.10">
    <property type="entry name" value="Adenoviral Proteinase, Chain A"/>
    <property type="match status" value="1"/>
</dbReference>
<feature type="compositionally biased region" description="Polar residues" evidence="10">
    <location>
        <begin position="85"/>
        <end position="103"/>
    </location>
</feature>
<dbReference type="GO" id="GO:0006508">
    <property type="term" value="P:proteolysis"/>
    <property type="evidence" value="ECO:0007669"/>
    <property type="project" value="UniProtKB-KW"/>
</dbReference>
<dbReference type="GO" id="GO:0016926">
    <property type="term" value="P:protein desumoylation"/>
    <property type="evidence" value="ECO:0000318"/>
    <property type="project" value="GO_Central"/>
</dbReference>
<dbReference type="eggNOG" id="KOG0778">
    <property type="taxonomic scope" value="Eukaryota"/>
</dbReference>
<dbReference type="KEGG" id="nnu:104611440"/>
<dbReference type="PROSITE" id="PS50600">
    <property type="entry name" value="ULP_PROTEASE"/>
    <property type="match status" value="1"/>
</dbReference>
<comment type="similarity">
    <text evidence="1">Belongs to the peptidase C48 family.</text>
</comment>
<evidence type="ECO:0000256" key="6">
    <source>
        <dbReference type="ARBA" id="ARBA00022807"/>
    </source>
</evidence>
<dbReference type="InterPro" id="IPR003656">
    <property type="entry name" value="Znf_BED"/>
</dbReference>
<evidence type="ECO:0000256" key="9">
    <source>
        <dbReference type="SAM" id="Coils"/>
    </source>
</evidence>
<dbReference type="SUPFAM" id="SSF54001">
    <property type="entry name" value="Cysteine proteinases"/>
    <property type="match status" value="1"/>
</dbReference>
<evidence type="ECO:0000259" key="12">
    <source>
        <dbReference type="PROSITE" id="PS50808"/>
    </source>
</evidence>
<evidence type="ECO:0000256" key="8">
    <source>
        <dbReference type="PROSITE-ProRule" id="PRU00027"/>
    </source>
</evidence>
<keyword evidence="9" id="KW-0175">Coiled coil</keyword>
<dbReference type="Pfam" id="PF02902">
    <property type="entry name" value="Peptidase_C48"/>
    <property type="match status" value="1"/>
</dbReference>
<name>A0A1U8B6Y0_NELNU</name>
<organism evidence="13 15">
    <name type="scientific">Nelumbo nucifera</name>
    <name type="common">Sacred lotus</name>
    <dbReference type="NCBI Taxonomy" id="4432"/>
    <lineage>
        <taxon>Eukaryota</taxon>
        <taxon>Viridiplantae</taxon>
        <taxon>Streptophyta</taxon>
        <taxon>Embryophyta</taxon>
        <taxon>Tracheophyta</taxon>
        <taxon>Spermatophyta</taxon>
        <taxon>Magnoliopsida</taxon>
        <taxon>Proteales</taxon>
        <taxon>Nelumbonaceae</taxon>
        <taxon>Nelumbo</taxon>
    </lineage>
</organism>
<dbReference type="OrthoDB" id="2012664at2759"/>
<dbReference type="GO" id="GO:0016929">
    <property type="term" value="F:deSUMOylase activity"/>
    <property type="evidence" value="ECO:0000318"/>
    <property type="project" value="GO_Central"/>
</dbReference>
<evidence type="ECO:0000256" key="7">
    <source>
        <dbReference type="ARBA" id="ARBA00022833"/>
    </source>
</evidence>
<sequence>MTREKEDISWKHCTAVLYGNRGKHESVLKCNYCGATYVAYGGVHRIKRHLAKMGKNAKHCPNVPPEVADLIKRDLAENAQKKRQQQSTGSEHIQITDNYNSTKNQRKDGRKKEQFEIQDRTEELLKCQPTQSVQGAKEGSQFQGASSDVVQAMMDEEIPPSNTVMEVEAHPEPEQETIDGILKRLRNIEAQLQQLQHLQALESKVQKLKQLISTQLMEYKSEMLQGFTSLSLQIQRSSAMPEANMAHTQEANNFQTNVLFPHASDFPSFTELEKKAIVYALFNPNGPFDENLVILWTSHLTRSELLCMRDGNWVSSAVMNCVMDVLVHEQLANGLVKRHYFPSYFAEKILKDEPPSLEELKAFYQSLLKYDLLQCELLFIPLCVDSHWFVYVINLRDKRVEVLNSLPMDGFTIELKYLLRMKETCNDILSSLSGRPMAITEWPVLLPELPIQKSDCDCGIFVICYMEYWDGRLMKSFAQDDIPYFRMKVLADLLLHPENKVVIRDG</sequence>
<dbReference type="Proteomes" id="UP000189703">
    <property type="component" value="Unplaced"/>
</dbReference>
<evidence type="ECO:0000256" key="1">
    <source>
        <dbReference type="ARBA" id="ARBA00005234"/>
    </source>
</evidence>
<dbReference type="STRING" id="4432.A0A1U8B6Y0"/>
<feature type="region of interest" description="Disordered" evidence="10">
    <location>
        <begin position="78"/>
        <end position="113"/>
    </location>
</feature>
<accession>A0A1U8B6Y0</accession>